<organism evidence="1 2">
    <name type="scientific">Cerina litoralis</name>
    <dbReference type="NCBI Taxonomy" id="2874477"/>
    <lineage>
        <taxon>Bacteria</taxon>
        <taxon>Pseudomonadati</taxon>
        <taxon>Bacteroidota</taxon>
        <taxon>Flavobacteriia</taxon>
        <taxon>Flavobacteriales</taxon>
        <taxon>Flavobacteriaceae</taxon>
        <taxon>Cerina</taxon>
    </lineage>
</organism>
<keyword evidence="2" id="KW-1185">Reference proteome</keyword>
<dbReference type="RefSeq" id="WP_317902682.1">
    <property type="nucleotide sequence ID" value="NZ_JAIRBC010000017.1"/>
</dbReference>
<comment type="caution">
    <text evidence="1">The sequence shown here is derived from an EMBL/GenBank/DDBJ whole genome shotgun (WGS) entry which is preliminary data.</text>
</comment>
<dbReference type="AlphaFoldDB" id="A0AAE3EUV9"/>
<protein>
    <submittedName>
        <fullName evidence="1">Alpha-ketoglutarate decarboxylase</fullName>
    </submittedName>
</protein>
<proteinExistence type="predicted"/>
<name>A0AAE3EUV9_9FLAO</name>
<dbReference type="Proteomes" id="UP001200642">
    <property type="component" value="Unassembled WGS sequence"/>
</dbReference>
<evidence type="ECO:0000313" key="2">
    <source>
        <dbReference type="Proteomes" id="UP001200642"/>
    </source>
</evidence>
<evidence type="ECO:0000313" key="1">
    <source>
        <dbReference type="EMBL" id="MCG2461540.1"/>
    </source>
</evidence>
<dbReference type="SUPFAM" id="SSF56935">
    <property type="entry name" value="Porins"/>
    <property type="match status" value="1"/>
</dbReference>
<reference evidence="1" key="1">
    <citation type="submission" date="2023-02" db="EMBL/GenBank/DDBJ databases">
        <title>Genome of Flavobacteriaceae gen. nov. sp. strain F89.</title>
        <authorList>
            <person name="Wang Y."/>
        </authorList>
    </citation>
    <scope>NUCLEOTIDE SEQUENCE</scope>
    <source>
        <strain evidence="1">F89</strain>
    </source>
</reference>
<gene>
    <name evidence="1" type="ORF">K8352_12335</name>
</gene>
<dbReference type="Gene3D" id="2.40.160.60">
    <property type="entry name" value="Outer membrane protein transport protein (OMPP1/FadL/TodX)"/>
    <property type="match status" value="1"/>
</dbReference>
<sequence length="177" mass="19970">MIRLNQSHVKSVFIVLVLGLGIKIGHAQDFSQSKPFWDRVSFGGGLDLGFGNQTFNIAVSPSALYHLNEKLAMGAGISFNYAKFQSSKLYAYGGTLMTFYNPIRPLQLSAEFEQLRVNQRYEYLGANFEDDYWSPALFLGVGYSTRNVTIGLKYNVLYDDVDSIYASPLIPFVRVYF</sequence>
<accession>A0AAE3EUV9</accession>
<dbReference type="EMBL" id="JAIRBC010000017">
    <property type="protein sequence ID" value="MCG2461540.1"/>
    <property type="molecule type" value="Genomic_DNA"/>
</dbReference>